<dbReference type="Pfam" id="PF13472">
    <property type="entry name" value="Lipase_GDSL_2"/>
    <property type="match status" value="1"/>
</dbReference>
<comment type="similarity">
    <text evidence="1">Belongs to the glycosyl hydrolase 35 family.</text>
</comment>
<feature type="chain" id="PRO_5046774439" evidence="2">
    <location>
        <begin position="25"/>
        <end position="477"/>
    </location>
</feature>
<accession>A0ABR4JDG0</accession>
<dbReference type="GO" id="GO:0016787">
    <property type="term" value="F:hydrolase activity"/>
    <property type="evidence" value="ECO:0007669"/>
    <property type="project" value="UniProtKB-KW"/>
</dbReference>
<evidence type="ECO:0000259" key="3">
    <source>
        <dbReference type="Pfam" id="PF01301"/>
    </source>
</evidence>
<feature type="domain" description="Beta-galactosidase 1-like first all-beta" evidence="5">
    <location>
        <begin position="380"/>
        <end position="450"/>
    </location>
</feature>
<dbReference type="InterPro" id="IPR013830">
    <property type="entry name" value="SGNH_hydro"/>
</dbReference>
<evidence type="ECO:0000313" key="7">
    <source>
        <dbReference type="Proteomes" id="UP001610444"/>
    </source>
</evidence>
<organism evidence="6 7">
    <name type="scientific">Aspergillus pseudodeflectus</name>
    <dbReference type="NCBI Taxonomy" id="176178"/>
    <lineage>
        <taxon>Eukaryota</taxon>
        <taxon>Fungi</taxon>
        <taxon>Dikarya</taxon>
        <taxon>Ascomycota</taxon>
        <taxon>Pezizomycotina</taxon>
        <taxon>Eurotiomycetes</taxon>
        <taxon>Eurotiomycetidae</taxon>
        <taxon>Eurotiales</taxon>
        <taxon>Aspergillaceae</taxon>
        <taxon>Aspergillus</taxon>
        <taxon>Aspergillus subgen. Nidulantes</taxon>
    </lineage>
</organism>
<feature type="signal peptide" evidence="2">
    <location>
        <begin position="1"/>
        <end position="24"/>
    </location>
</feature>
<dbReference type="InterPro" id="IPR036514">
    <property type="entry name" value="SGNH_hydro_sf"/>
</dbReference>
<dbReference type="InterPro" id="IPR001944">
    <property type="entry name" value="Glycoside_Hdrlase_35"/>
</dbReference>
<feature type="domain" description="SGNH hydrolase-type esterase" evidence="4">
    <location>
        <begin position="36"/>
        <end position="208"/>
    </location>
</feature>
<dbReference type="PANTHER" id="PTHR30383:SF5">
    <property type="entry name" value="SGNH HYDROLASE-TYPE ESTERASE DOMAIN-CONTAINING PROTEIN"/>
    <property type="match status" value="1"/>
</dbReference>
<dbReference type="PRINTS" id="PR00742">
    <property type="entry name" value="GLHYDRLASE35"/>
</dbReference>
<evidence type="ECO:0000259" key="5">
    <source>
        <dbReference type="Pfam" id="PF21317"/>
    </source>
</evidence>
<name>A0ABR4JDG0_9EURO</name>
<dbReference type="GeneID" id="98162449"/>
<protein>
    <submittedName>
        <fullName evidence="6">SGNH hydrolase-type esterase domain-containing protein</fullName>
    </submittedName>
</protein>
<dbReference type="PANTHER" id="PTHR30383">
    <property type="entry name" value="THIOESTERASE 1/PROTEASE 1/LYSOPHOSPHOLIPASE L1"/>
    <property type="match status" value="1"/>
</dbReference>
<dbReference type="CDD" id="cd01833">
    <property type="entry name" value="XynB_like"/>
    <property type="match status" value="1"/>
</dbReference>
<sequence>MISLKSLPLVILIYTASYASYASALANGVNLRILPLGDSITWGDKSSDGNGYRKYLYNRLGDNFVDYVGTQHSGNMADNDNEGHPGAVIKEIASYAANILYTRPNVVLVMAGTNDCNSVGELGDLPDQLGRLIDEITDACPHAAVIVAQLTPIASSHSESVVQQFNAAIPGLVSSRANARKKVLSVNMSDSLTTGDLADRLHPNDRGYNKMSEVWYSGIESAASIQMVMAVIPVLASDGFSGGHSSGASIKLANEYGFYSNFNTVINDGNSISIYIFHGGTSWGFSVGANWDNNAYNAITTSYDYGAPLDESGRPNAAYHALRGTISARFDGIPDVPTKPPMSSTHPIHMKPYLSLLDALPPKHSSNALTATSRALTLDDGPRDRVLVFVNKKRIAIVDSRVQNRTDVHLDLKRGDVLDLLVENYGRINFGDHLTDQRKGIVGDVYVGSVRAQPPDQYQLPCDQPGNAGCKNHAYWL</sequence>
<dbReference type="Pfam" id="PF21317">
    <property type="entry name" value="BetaGal_ABD_1"/>
    <property type="match status" value="1"/>
</dbReference>
<dbReference type="SUPFAM" id="SSF52266">
    <property type="entry name" value="SGNH hydrolase"/>
    <property type="match status" value="1"/>
</dbReference>
<evidence type="ECO:0000259" key="4">
    <source>
        <dbReference type="Pfam" id="PF13472"/>
    </source>
</evidence>
<dbReference type="InterPro" id="IPR031330">
    <property type="entry name" value="Gly_Hdrlase_35_cat"/>
</dbReference>
<feature type="domain" description="Glycoside hydrolase 35 catalytic" evidence="3">
    <location>
        <begin position="258"/>
        <end position="327"/>
    </location>
</feature>
<comment type="caution">
    <text evidence="6">The sequence shown here is derived from an EMBL/GenBank/DDBJ whole genome shotgun (WGS) entry which is preliminary data.</text>
</comment>
<dbReference type="RefSeq" id="XP_070892851.1">
    <property type="nucleotide sequence ID" value="XM_071047285.1"/>
</dbReference>
<reference evidence="6 7" key="1">
    <citation type="submission" date="2024-07" db="EMBL/GenBank/DDBJ databases">
        <title>Section-level genome sequencing and comparative genomics of Aspergillus sections Usti and Cavernicolus.</title>
        <authorList>
            <consortium name="Lawrence Berkeley National Laboratory"/>
            <person name="Nybo J.L."/>
            <person name="Vesth T.C."/>
            <person name="Theobald S."/>
            <person name="Frisvad J.C."/>
            <person name="Larsen T.O."/>
            <person name="Kjaerboelling I."/>
            <person name="Rothschild-Mancinelli K."/>
            <person name="Lyhne E.K."/>
            <person name="Kogle M.E."/>
            <person name="Barry K."/>
            <person name="Clum A."/>
            <person name="Na H."/>
            <person name="Ledsgaard L."/>
            <person name="Lin J."/>
            <person name="Lipzen A."/>
            <person name="Kuo A."/>
            <person name="Riley R."/>
            <person name="Mondo S."/>
            <person name="LaButti K."/>
            <person name="Haridas S."/>
            <person name="Pangalinan J."/>
            <person name="Salamov A.A."/>
            <person name="Simmons B.A."/>
            <person name="Magnuson J.K."/>
            <person name="Chen J."/>
            <person name="Drula E."/>
            <person name="Henrissat B."/>
            <person name="Wiebenga A."/>
            <person name="Lubbers R.J."/>
            <person name="Gomes A.C."/>
            <person name="Macurrencykelacurrency M.R."/>
            <person name="Stajich J."/>
            <person name="Grigoriev I.V."/>
            <person name="Mortensen U.H."/>
            <person name="De vries R.P."/>
            <person name="Baker S.E."/>
            <person name="Andersen M.R."/>
        </authorList>
    </citation>
    <scope>NUCLEOTIDE SEQUENCE [LARGE SCALE GENOMIC DNA]</scope>
    <source>
        <strain evidence="6 7">CBS 756.74</strain>
    </source>
</reference>
<gene>
    <name evidence="6" type="ORF">BJX68DRAFT_272813</name>
</gene>
<dbReference type="EMBL" id="JBFXLR010000089">
    <property type="protein sequence ID" value="KAL2838088.1"/>
    <property type="molecule type" value="Genomic_DNA"/>
</dbReference>
<dbReference type="InterPro" id="IPR051532">
    <property type="entry name" value="Ester_Hydrolysis_Enzymes"/>
</dbReference>
<dbReference type="InterPro" id="IPR017853">
    <property type="entry name" value="GH"/>
</dbReference>
<evidence type="ECO:0000313" key="6">
    <source>
        <dbReference type="EMBL" id="KAL2838088.1"/>
    </source>
</evidence>
<keyword evidence="2" id="KW-0732">Signal</keyword>
<dbReference type="Proteomes" id="UP001610444">
    <property type="component" value="Unassembled WGS sequence"/>
</dbReference>
<dbReference type="Gene3D" id="2.60.120.260">
    <property type="entry name" value="Galactose-binding domain-like"/>
    <property type="match status" value="1"/>
</dbReference>
<keyword evidence="6" id="KW-0378">Hydrolase</keyword>
<dbReference type="SUPFAM" id="SSF51445">
    <property type="entry name" value="(Trans)glycosidases"/>
    <property type="match status" value="1"/>
</dbReference>
<evidence type="ECO:0000256" key="1">
    <source>
        <dbReference type="ARBA" id="ARBA00009809"/>
    </source>
</evidence>
<dbReference type="Pfam" id="PF01301">
    <property type="entry name" value="Glyco_hydro_35"/>
    <property type="match status" value="1"/>
</dbReference>
<proteinExistence type="inferred from homology"/>
<evidence type="ECO:0000256" key="2">
    <source>
        <dbReference type="SAM" id="SignalP"/>
    </source>
</evidence>
<dbReference type="InterPro" id="IPR048912">
    <property type="entry name" value="BetaGal1-like_ABD1"/>
</dbReference>
<dbReference type="Gene3D" id="3.40.50.1110">
    <property type="entry name" value="SGNH hydrolase"/>
    <property type="match status" value="1"/>
</dbReference>
<keyword evidence="7" id="KW-1185">Reference proteome</keyword>